<dbReference type="GO" id="GO:0005737">
    <property type="term" value="C:cytoplasm"/>
    <property type="evidence" value="ECO:0007669"/>
    <property type="project" value="UniProtKB-SubCell"/>
</dbReference>
<dbReference type="InterPro" id="IPR027417">
    <property type="entry name" value="P-loop_NTPase"/>
</dbReference>
<feature type="binding site" evidence="1">
    <location>
        <begin position="144"/>
        <end position="147"/>
    </location>
    <ligand>
        <name>GTP</name>
        <dbReference type="ChEBI" id="CHEBI:37565"/>
    </ligand>
</feature>
<evidence type="ECO:0000256" key="2">
    <source>
        <dbReference type="SAM" id="MobiDB-lite"/>
    </source>
</evidence>
<evidence type="ECO:0000256" key="1">
    <source>
        <dbReference type="HAMAP-Rule" id="MF_01820"/>
    </source>
</evidence>
<dbReference type="InterPro" id="IPR010914">
    <property type="entry name" value="RsgA_GTPase_dom"/>
</dbReference>
<dbReference type="RefSeq" id="WP_136866129.1">
    <property type="nucleotide sequence ID" value="NZ_CP046415.1"/>
</dbReference>
<dbReference type="HAMAP" id="MF_01820">
    <property type="entry name" value="GTPase_RsgA"/>
    <property type="match status" value="1"/>
</dbReference>
<feature type="binding site" evidence="1">
    <location>
        <position position="285"/>
    </location>
    <ligand>
        <name>Zn(2+)</name>
        <dbReference type="ChEBI" id="CHEBI:29105"/>
    </ligand>
</feature>
<protein>
    <recommendedName>
        <fullName evidence="1">Small ribosomal subunit biogenesis GTPase RsgA</fullName>
        <ecNumber evidence="1">3.6.1.-</ecNumber>
    </recommendedName>
</protein>
<keyword evidence="1" id="KW-0547">Nucleotide-binding</keyword>
<name>A0A6I6D584_9GAMM</name>
<dbReference type="Gene3D" id="3.40.50.300">
    <property type="entry name" value="P-loop containing nucleotide triphosphate hydrolases"/>
    <property type="match status" value="1"/>
</dbReference>
<dbReference type="Gene3D" id="1.10.40.50">
    <property type="entry name" value="Probable gtpase engc, domain 3"/>
    <property type="match status" value="1"/>
</dbReference>
<dbReference type="GO" id="GO:0019843">
    <property type="term" value="F:rRNA binding"/>
    <property type="evidence" value="ECO:0007669"/>
    <property type="project" value="UniProtKB-KW"/>
</dbReference>
<evidence type="ECO:0000313" key="4">
    <source>
        <dbReference type="EMBL" id="QGT78531.1"/>
    </source>
</evidence>
<dbReference type="InterPro" id="IPR012340">
    <property type="entry name" value="NA-bd_OB-fold"/>
</dbReference>
<accession>A0A6I6D584</accession>
<feature type="region of interest" description="Disordered" evidence="2">
    <location>
        <begin position="1"/>
        <end position="23"/>
    </location>
</feature>
<comment type="subcellular location">
    <subcellularLocation>
        <location evidence="1">Cytoplasm</location>
    </subcellularLocation>
</comment>
<dbReference type="KEGG" id="ghl:GM160_06260"/>
<reference evidence="4 5" key="1">
    <citation type="submission" date="2019-11" db="EMBL/GenBank/DDBJ databases">
        <authorList>
            <person name="Zhang J."/>
            <person name="Sun C."/>
        </authorList>
    </citation>
    <scope>NUCLEOTIDE SEQUENCE [LARGE SCALE GENOMIC DNA]</scope>
    <source>
        <strain evidence="5">sp2</strain>
    </source>
</reference>
<sequence length="325" mass="36257">MTRKIRLSKQQQRQIDRRRRVDTQDDTRLTPGIVVTHHGHDLLIEDAEHHLHRGRARRTVGRLTTGDRIRWHRDEQDNVVIEQREDRRNLLIRPDAYGKKKMMAANIDQVLVVTSVLPWMNPDVVERTLVAVFALPATPVIVLNKTDLLAEIGAAERERIESTVALWESLGFEVIRTSVKSGEGIETLRSRLHDQITLAVGLSGVGKTSLSREITPSADQAAIGEISAFNREGTHTTRASTLYRFTDGEGGLIDAPGVRDFPVEDVPPSALDDAFPEIHAASAYCRFNDCRHVNEPGCAVRAGVASGDILERRLAQYQAMRQTGS</sequence>
<dbReference type="AlphaFoldDB" id="A0A6I6D584"/>
<keyword evidence="1" id="KW-0963">Cytoplasm</keyword>
<keyword evidence="1" id="KW-0694">RNA-binding</keyword>
<keyword evidence="1" id="KW-0862">Zinc</keyword>
<comment type="function">
    <text evidence="1">One of several proteins that assist in the late maturation steps of the functional core of the 30S ribosomal subunit. Helps release RbfA from mature subunits. May play a role in the assembly of ribosomal proteins into the subunit. Circularly permuted GTPase that catalyzes slow GTP hydrolysis, GTPase activity is stimulated by the 30S ribosomal subunit.</text>
</comment>
<dbReference type="EMBL" id="CP046415">
    <property type="protein sequence ID" value="QGT78531.1"/>
    <property type="molecule type" value="Genomic_DNA"/>
</dbReference>
<feature type="binding site" evidence="1">
    <location>
        <position position="298"/>
    </location>
    <ligand>
        <name>Zn(2+)</name>
        <dbReference type="ChEBI" id="CHEBI:29105"/>
    </ligand>
</feature>
<keyword evidence="1" id="KW-0690">Ribosome biogenesis</keyword>
<feature type="binding site" evidence="1">
    <location>
        <begin position="201"/>
        <end position="209"/>
    </location>
    <ligand>
        <name>GTP</name>
        <dbReference type="ChEBI" id="CHEBI:37565"/>
    </ligand>
</feature>
<feature type="binding site" evidence="1">
    <location>
        <position position="292"/>
    </location>
    <ligand>
        <name>Zn(2+)</name>
        <dbReference type="ChEBI" id="CHEBI:29105"/>
    </ligand>
</feature>
<organism evidence="4 5">
    <name type="scientific">Guyparkeria halophila</name>
    <dbReference type="NCBI Taxonomy" id="47960"/>
    <lineage>
        <taxon>Bacteria</taxon>
        <taxon>Pseudomonadati</taxon>
        <taxon>Pseudomonadota</taxon>
        <taxon>Gammaproteobacteria</taxon>
        <taxon>Chromatiales</taxon>
        <taxon>Thioalkalibacteraceae</taxon>
        <taxon>Guyparkeria</taxon>
    </lineage>
</organism>
<dbReference type="GO" id="GO:0003924">
    <property type="term" value="F:GTPase activity"/>
    <property type="evidence" value="ECO:0007669"/>
    <property type="project" value="UniProtKB-UniRule"/>
</dbReference>
<keyword evidence="1" id="KW-0378">Hydrolase</keyword>
<keyword evidence="5" id="KW-1185">Reference proteome</keyword>
<gene>
    <name evidence="1 4" type="primary">rsgA</name>
    <name evidence="4" type="ORF">GM160_06260</name>
</gene>
<dbReference type="GO" id="GO:0046872">
    <property type="term" value="F:metal ion binding"/>
    <property type="evidence" value="ECO:0007669"/>
    <property type="project" value="UniProtKB-KW"/>
</dbReference>
<evidence type="ECO:0000313" key="5">
    <source>
        <dbReference type="Proteomes" id="UP000427716"/>
    </source>
</evidence>
<keyword evidence="1" id="KW-0342">GTP-binding</keyword>
<comment type="subunit">
    <text evidence="1">Monomer. Associates with 30S ribosomal subunit, binds 16S rRNA.</text>
</comment>
<dbReference type="GO" id="GO:0042274">
    <property type="term" value="P:ribosomal small subunit biogenesis"/>
    <property type="evidence" value="ECO:0007669"/>
    <property type="project" value="UniProtKB-UniRule"/>
</dbReference>
<feature type="binding site" evidence="1">
    <location>
        <position position="290"/>
    </location>
    <ligand>
        <name>Zn(2+)</name>
        <dbReference type="ChEBI" id="CHEBI:29105"/>
    </ligand>
</feature>
<dbReference type="SUPFAM" id="SSF52540">
    <property type="entry name" value="P-loop containing nucleoside triphosphate hydrolases"/>
    <property type="match status" value="1"/>
</dbReference>
<dbReference type="InterPro" id="IPR004881">
    <property type="entry name" value="Ribosome_biogen_GTPase_RsgA"/>
</dbReference>
<comment type="similarity">
    <text evidence="1">Belongs to the TRAFAC class YlqF/YawG GTPase family. RsgA subfamily.</text>
</comment>
<feature type="domain" description="EngC GTPase" evidence="3">
    <location>
        <begin position="105"/>
        <end position="259"/>
    </location>
</feature>
<comment type="cofactor">
    <cofactor evidence="1">
        <name>Zn(2+)</name>
        <dbReference type="ChEBI" id="CHEBI:29105"/>
    </cofactor>
    <text evidence="1">Binds 1 zinc ion per subunit.</text>
</comment>
<dbReference type="PANTHER" id="PTHR32120:SF11">
    <property type="entry name" value="SMALL RIBOSOMAL SUBUNIT BIOGENESIS GTPASE RSGA 1, MITOCHONDRIAL-RELATED"/>
    <property type="match status" value="1"/>
</dbReference>
<evidence type="ECO:0000259" key="3">
    <source>
        <dbReference type="PROSITE" id="PS50936"/>
    </source>
</evidence>
<dbReference type="NCBIfam" id="TIGR00157">
    <property type="entry name" value="ribosome small subunit-dependent GTPase A"/>
    <property type="match status" value="1"/>
</dbReference>
<dbReference type="PROSITE" id="PS50936">
    <property type="entry name" value="ENGC_GTPASE"/>
    <property type="match status" value="1"/>
</dbReference>
<dbReference type="PANTHER" id="PTHR32120">
    <property type="entry name" value="SMALL RIBOSOMAL SUBUNIT BIOGENESIS GTPASE RSGA"/>
    <property type="match status" value="1"/>
</dbReference>
<proteinExistence type="inferred from homology"/>
<keyword evidence="1" id="KW-0479">Metal-binding</keyword>
<dbReference type="GO" id="GO:0005525">
    <property type="term" value="F:GTP binding"/>
    <property type="evidence" value="ECO:0007669"/>
    <property type="project" value="UniProtKB-UniRule"/>
</dbReference>
<dbReference type="CDD" id="cd01854">
    <property type="entry name" value="YjeQ_EngC"/>
    <property type="match status" value="1"/>
</dbReference>
<dbReference type="Proteomes" id="UP000427716">
    <property type="component" value="Chromosome"/>
</dbReference>
<keyword evidence="1" id="KW-0699">rRNA-binding</keyword>
<dbReference type="EC" id="3.6.1.-" evidence="1"/>
<dbReference type="Pfam" id="PF03193">
    <property type="entry name" value="RsgA_GTPase"/>
    <property type="match status" value="1"/>
</dbReference>
<dbReference type="Gene3D" id="2.40.50.140">
    <property type="entry name" value="Nucleic acid-binding proteins"/>
    <property type="match status" value="1"/>
</dbReference>